<dbReference type="AlphaFoldDB" id="A0A9P2TBQ5"/>
<dbReference type="Proteomes" id="UP000014184">
    <property type="component" value="Unassembled WGS sequence"/>
</dbReference>
<accession>A0A9P2TBQ5</accession>
<comment type="caution">
    <text evidence="2">The sequence shown here is derived from an EMBL/GenBank/DDBJ whole genome shotgun (WGS) entry which is preliminary data.</text>
</comment>
<dbReference type="EMBL" id="AOSG01000039">
    <property type="protein sequence ID" value="EOR71346.1"/>
    <property type="molecule type" value="Genomic_DNA"/>
</dbReference>
<keyword evidence="3" id="KW-1185">Reference proteome</keyword>
<sequence>MPGSPPTATTGTENPNAHGGAATNTTKARSIPSRTTLARTGAKPSSAATPAAYAQPRTPQALTAAIVIRVPTPTLPRTEQHGVLRTNAHTPLPVLQYTTPAAPPREHSPSRRHTPRRNAAPRAYHSFSRVHARPSPRTRTPHSPHASATASSPP</sequence>
<feature type="region of interest" description="Disordered" evidence="1">
    <location>
        <begin position="1"/>
        <end position="57"/>
    </location>
</feature>
<name>A0A9P2TBQ5_THEFU</name>
<evidence type="ECO:0000256" key="1">
    <source>
        <dbReference type="SAM" id="MobiDB-lite"/>
    </source>
</evidence>
<gene>
    <name evidence="2" type="ORF">TM51_08141</name>
</gene>
<feature type="compositionally biased region" description="Polar residues" evidence="1">
    <location>
        <begin position="22"/>
        <end position="38"/>
    </location>
</feature>
<feature type="region of interest" description="Disordered" evidence="1">
    <location>
        <begin position="73"/>
        <end position="154"/>
    </location>
</feature>
<protein>
    <submittedName>
        <fullName evidence="2">Leucine-rich repeat-containing extensin</fullName>
    </submittedName>
</protein>
<evidence type="ECO:0000313" key="3">
    <source>
        <dbReference type="Proteomes" id="UP000014184"/>
    </source>
</evidence>
<proteinExistence type="predicted"/>
<feature type="compositionally biased region" description="Polar residues" evidence="1">
    <location>
        <begin position="1"/>
        <end position="15"/>
    </location>
</feature>
<feature type="compositionally biased region" description="Low complexity" evidence="1">
    <location>
        <begin position="143"/>
        <end position="154"/>
    </location>
</feature>
<feature type="compositionally biased region" description="Basic residues" evidence="1">
    <location>
        <begin position="128"/>
        <end position="142"/>
    </location>
</feature>
<reference evidence="2 3" key="1">
    <citation type="journal article" date="2013" name="Genome Announc.">
        <title>Draft Genome Sequence of the Lignocellulose Decomposer Thermobifida fusca Strain TM51.</title>
        <authorList>
            <person name="Toth A."/>
            <person name="Barna T."/>
            <person name="Nagy I."/>
            <person name="Horvath B."/>
            <person name="Nagy I."/>
            <person name="Tancsics A."/>
            <person name="Kriszt B."/>
            <person name="Baka E."/>
            <person name="Fekete C."/>
            <person name="Kukolya J."/>
        </authorList>
    </citation>
    <scope>NUCLEOTIDE SEQUENCE [LARGE SCALE GENOMIC DNA]</scope>
    <source>
        <strain evidence="2 3">TM51</strain>
    </source>
</reference>
<evidence type="ECO:0000313" key="2">
    <source>
        <dbReference type="EMBL" id="EOR71346.1"/>
    </source>
</evidence>
<organism evidence="2 3">
    <name type="scientific">Thermobifida fusca TM51</name>
    <dbReference type="NCBI Taxonomy" id="1169414"/>
    <lineage>
        <taxon>Bacteria</taxon>
        <taxon>Bacillati</taxon>
        <taxon>Actinomycetota</taxon>
        <taxon>Actinomycetes</taxon>
        <taxon>Streptosporangiales</taxon>
        <taxon>Nocardiopsidaceae</taxon>
        <taxon>Thermobifida</taxon>
    </lineage>
</organism>